<reference evidence="14" key="1">
    <citation type="submission" date="2022-08" db="UniProtKB">
        <authorList>
            <consortium name="EnsemblMetazoa"/>
        </authorList>
    </citation>
    <scope>IDENTIFICATION</scope>
    <source>
        <strain evidence="14">05x7-T-G4-1.051#20</strain>
    </source>
</reference>
<dbReference type="PANTHER" id="PTHR10485:SF0">
    <property type="entry name" value="AT05822P-RELATED"/>
    <property type="match status" value="1"/>
</dbReference>
<sequence>MINTPGSRLTWQFPGPYRIVDDCGGAFALGTIGGSVFHSIQGFRNAGKGTKLRGALTKVVSNSPRTAGSFSMWGLMFTTADCTFAHIRGKEDPWNSIMSGFTTGFILALPNGYWAATGSGVVGGILLGMIEGISIMMNRMAGEEAYRENDTNRRMFEDPHAEPPPPETPSLGSVFGMFGPQTQTNQ</sequence>
<name>A0A8W8M1C9_MAGGI</name>
<dbReference type="Pfam" id="PF02466">
    <property type="entry name" value="Tim17"/>
    <property type="match status" value="1"/>
</dbReference>
<comment type="function">
    <text evidence="1">Essential component of the TIM23 complex, a complex that mediates the translocation of transit peptide-containing proteins across the mitochondrial inner membrane.</text>
</comment>
<comment type="subcellular location">
    <subcellularLocation>
        <location evidence="2">Mitochondrion inner membrane</location>
        <topology evidence="2">Multi-pass membrane protein</topology>
    </subcellularLocation>
</comment>
<dbReference type="PANTHER" id="PTHR10485">
    <property type="entry name" value="MITOCHONDRIAL IMPORT INNER MEMBRANE TRANSLOCASE SUBUNIT TIM-17"/>
    <property type="match status" value="1"/>
</dbReference>
<keyword evidence="4" id="KW-0813">Transport</keyword>
<evidence type="ECO:0000256" key="2">
    <source>
        <dbReference type="ARBA" id="ARBA00004448"/>
    </source>
</evidence>
<keyword evidence="8 13" id="KW-1133">Transmembrane helix</keyword>
<keyword evidence="10" id="KW-0496">Mitochondrion</keyword>
<evidence type="ECO:0008006" key="16">
    <source>
        <dbReference type="Google" id="ProtNLM"/>
    </source>
</evidence>
<keyword evidence="6" id="KW-0999">Mitochondrion inner membrane</keyword>
<evidence type="ECO:0000313" key="14">
    <source>
        <dbReference type="EnsemblMetazoa" id="G30125.4:cds"/>
    </source>
</evidence>
<dbReference type="GO" id="GO:0005744">
    <property type="term" value="C:TIM23 mitochondrial import inner membrane translocase complex"/>
    <property type="evidence" value="ECO:0007669"/>
    <property type="project" value="TreeGrafter"/>
</dbReference>
<evidence type="ECO:0000256" key="6">
    <source>
        <dbReference type="ARBA" id="ARBA00022792"/>
    </source>
</evidence>
<evidence type="ECO:0000256" key="5">
    <source>
        <dbReference type="ARBA" id="ARBA00022692"/>
    </source>
</evidence>
<accession>A0A8W8M1C9</accession>
<keyword evidence="9" id="KW-0811">Translocation</keyword>
<keyword evidence="5 13" id="KW-0812">Transmembrane</keyword>
<dbReference type="GO" id="GO:0030150">
    <property type="term" value="P:protein import into mitochondrial matrix"/>
    <property type="evidence" value="ECO:0007669"/>
    <property type="project" value="TreeGrafter"/>
</dbReference>
<feature type="transmembrane region" description="Helical" evidence="13">
    <location>
        <begin position="112"/>
        <end position="130"/>
    </location>
</feature>
<evidence type="ECO:0000256" key="4">
    <source>
        <dbReference type="ARBA" id="ARBA00022448"/>
    </source>
</evidence>
<evidence type="ECO:0000256" key="8">
    <source>
        <dbReference type="ARBA" id="ARBA00022989"/>
    </source>
</evidence>
<evidence type="ECO:0000256" key="11">
    <source>
        <dbReference type="ARBA" id="ARBA00023136"/>
    </source>
</evidence>
<comment type="similarity">
    <text evidence="3">Belongs to the Tim17/Tim22/Tim23 family.</text>
</comment>
<keyword evidence="11 13" id="KW-0472">Membrane</keyword>
<dbReference type="Proteomes" id="UP000005408">
    <property type="component" value="Unassembled WGS sequence"/>
</dbReference>
<protein>
    <recommendedName>
        <fullName evidence="16">Mitochondrial import inner membrane translocase subunit Tim17-B</fullName>
    </recommendedName>
</protein>
<dbReference type="GO" id="GO:0008320">
    <property type="term" value="F:protein transmembrane transporter activity"/>
    <property type="evidence" value="ECO:0007669"/>
    <property type="project" value="TreeGrafter"/>
</dbReference>
<organism evidence="14 15">
    <name type="scientific">Magallana gigas</name>
    <name type="common">Pacific oyster</name>
    <name type="synonym">Crassostrea gigas</name>
    <dbReference type="NCBI Taxonomy" id="29159"/>
    <lineage>
        <taxon>Eukaryota</taxon>
        <taxon>Metazoa</taxon>
        <taxon>Spiralia</taxon>
        <taxon>Lophotrochozoa</taxon>
        <taxon>Mollusca</taxon>
        <taxon>Bivalvia</taxon>
        <taxon>Autobranchia</taxon>
        <taxon>Pteriomorphia</taxon>
        <taxon>Ostreida</taxon>
        <taxon>Ostreoidea</taxon>
        <taxon>Ostreidae</taxon>
        <taxon>Magallana</taxon>
    </lineage>
</organism>
<evidence type="ECO:0000256" key="1">
    <source>
        <dbReference type="ARBA" id="ARBA00002959"/>
    </source>
</evidence>
<evidence type="ECO:0000256" key="10">
    <source>
        <dbReference type="ARBA" id="ARBA00023128"/>
    </source>
</evidence>
<keyword evidence="15" id="KW-1185">Reference proteome</keyword>
<dbReference type="EnsemblMetazoa" id="G30125.4">
    <property type="protein sequence ID" value="G30125.4:cds"/>
    <property type="gene ID" value="G30125"/>
</dbReference>
<evidence type="ECO:0000256" key="12">
    <source>
        <dbReference type="SAM" id="MobiDB-lite"/>
    </source>
</evidence>
<evidence type="ECO:0000313" key="15">
    <source>
        <dbReference type="Proteomes" id="UP000005408"/>
    </source>
</evidence>
<evidence type="ECO:0000256" key="7">
    <source>
        <dbReference type="ARBA" id="ARBA00022927"/>
    </source>
</evidence>
<evidence type="ECO:0000256" key="3">
    <source>
        <dbReference type="ARBA" id="ARBA00008444"/>
    </source>
</evidence>
<proteinExistence type="inferred from homology"/>
<keyword evidence="7" id="KW-0653">Protein transport</keyword>
<evidence type="ECO:0000256" key="9">
    <source>
        <dbReference type="ARBA" id="ARBA00023010"/>
    </source>
</evidence>
<dbReference type="AlphaFoldDB" id="A0A8W8M1C9"/>
<feature type="region of interest" description="Disordered" evidence="12">
    <location>
        <begin position="155"/>
        <end position="186"/>
    </location>
</feature>
<evidence type="ECO:0000256" key="13">
    <source>
        <dbReference type="SAM" id="Phobius"/>
    </source>
</evidence>